<evidence type="ECO:0000256" key="5">
    <source>
        <dbReference type="ARBA" id="ARBA00023014"/>
    </source>
</evidence>
<gene>
    <name evidence="8" type="ORF">RM53_02250</name>
</gene>
<evidence type="ECO:0000313" key="8">
    <source>
        <dbReference type="EMBL" id="KIC60924.1"/>
    </source>
</evidence>
<keyword evidence="3" id="KW-0560">Oxidoreductase</keyword>
<dbReference type="AlphaFoldDB" id="A0A0B4CI31"/>
<dbReference type="EMBL" id="JWSY01000003">
    <property type="protein sequence ID" value="KIC60924.1"/>
    <property type="molecule type" value="Genomic_DNA"/>
</dbReference>
<dbReference type="Gene3D" id="2.102.10.10">
    <property type="entry name" value="Rieske [2Fe-2S] iron-sulphur domain"/>
    <property type="match status" value="1"/>
</dbReference>
<keyword evidence="2" id="KW-0479">Metal-binding</keyword>
<sequence>MKPADAAPVQSPQVEPAPSKAGAQPFGKGFVTDAWYFVALGRDVAPASLKRYEIMGEPVLIGRTRAGQVYAMRDICPHRAAPLSAGKLVEKPGEGETVECPYHGWRFRPDGVCAAIPSLVEDQAFEANRIRVRSYPVRESQGLVFVWMASDARNPMEPDHEPPVFPGVVGGEAKLVEAMDFDSHIDHAVVGLMDPAHGPYVHQQWWWRSEHSMHEKSKAFAPTEFGWAMVRHAPSSNSRLYKILGGAPATEITFRLPGFRWEHIQVGEKQVLALTCLTPITDTKTRITQIFWSDHWVFGLAKPFLRMGVVAFLKQDGGMVNLQNQGLRYEPALIWIDDADKQAKWYQQLKREWVRSRAEARPFVNPIQPVTLRWKS</sequence>
<proteinExistence type="predicted"/>
<dbReference type="SUPFAM" id="SSF50022">
    <property type="entry name" value="ISP domain"/>
    <property type="match status" value="1"/>
</dbReference>
<dbReference type="CDD" id="cd03469">
    <property type="entry name" value="Rieske_RO_Alpha_N"/>
    <property type="match status" value="1"/>
</dbReference>
<reference evidence="8 9" key="1">
    <citation type="submission" date="2014-12" db="EMBL/GenBank/DDBJ databases">
        <title>Genome sequencing of Brevundimonas nasdae TPW30.</title>
        <authorList>
            <person name="Tan P.W."/>
            <person name="Chan K.-G."/>
        </authorList>
    </citation>
    <scope>NUCLEOTIDE SEQUENCE [LARGE SCALE GENOMIC DNA]</scope>
    <source>
        <strain evidence="8 9">TPW30</strain>
    </source>
</reference>
<comment type="caution">
    <text evidence="8">The sequence shown here is derived from an EMBL/GenBank/DDBJ whole genome shotgun (WGS) entry which is preliminary data.</text>
</comment>
<keyword evidence="4" id="KW-0408">Iron</keyword>
<dbReference type="Gene3D" id="3.90.380.10">
    <property type="entry name" value="Naphthalene 1,2-dioxygenase Alpha Subunit, Chain A, domain 1"/>
    <property type="match status" value="1"/>
</dbReference>
<dbReference type="GO" id="GO:0016491">
    <property type="term" value="F:oxidoreductase activity"/>
    <property type="evidence" value="ECO:0007669"/>
    <property type="project" value="UniProtKB-KW"/>
</dbReference>
<dbReference type="GO" id="GO:0051537">
    <property type="term" value="F:2 iron, 2 sulfur cluster binding"/>
    <property type="evidence" value="ECO:0007669"/>
    <property type="project" value="UniProtKB-KW"/>
</dbReference>
<evidence type="ECO:0000313" key="9">
    <source>
        <dbReference type="Proteomes" id="UP000031166"/>
    </source>
</evidence>
<name>A0A0B4CI31_9CAUL</name>
<feature type="region of interest" description="Disordered" evidence="6">
    <location>
        <begin position="1"/>
        <end position="23"/>
    </location>
</feature>
<evidence type="ECO:0000256" key="1">
    <source>
        <dbReference type="ARBA" id="ARBA00022714"/>
    </source>
</evidence>
<keyword evidence="5" id="KW-0411">Iron-sulfur</keyword>
<dbReference type="Pfam" id="PF00355">
    <property type="entry name" value="Rieske"/>
    <property type="match status" value="1"/>
</dbReference>
<protein>
    <submittedName>
        <fullName evidence="8">2Fe-2S ferredoxin</fullName>
    </submittedName>
</protein>
<keyword evidence="1" id="KW-0001">2Fe-2S</keyword>
<organism evidence="8 9">
    <name type="scientific">Brevundimonas nasdae</name>
    <dbReference type="NCBI Taxonomy" id="172043"/>
    <lineage>
        <taxon>Bacteria</taxon>
        <taxon>Pseudomonadati</taxon>
        <taxon>Pseudomonadota</taxon>
        <taxon>Alphaproteobacteria</taxon>
        <taxon>Caulobacterales</taxon>
        <taxon>Caulobacteraceae</taxon>
        <taxon>Brevundimonas</taxon>
    </lineage>
</organism>
<evidence type="ECO:0000259" key="7">
    <source>
        <dbReference type="PROSITE" id="PS51296"/>
    </source>
</evidence>
<evidence type="ECO:0000256" key="3">
    <source>
        <dbReference type="ARBA" id="ARBA00023002"/>
    </source>
</evidence>
<dbReference type="InterPro" id="IPR050584">
    <property type="entry name" value="Cholesterol_7-desaturase"/>
</dbReference>
<evidence type="ECO:0000256" key="6">
    <source>
        <dbReference type="SAM" id="MobiDB-lite"/>
    </source>
</evidence>
<dbReference type="Proteomes" id="UP000031166">
    <property type="component" value="Unassembled WGS sequence"/>
</dbReference>
<dbReference type="STRING" id="172043.RM53_02250"/>
<dbReference type="SUPFAM" id="SSF55961">
    <property type="entry name" value="Bet v1-like"/>
    <property type="match status" value="1"/>
</dbReference>
<evidence type="ECO:0000256" key="2">
    <source>
        <dbReference type="ARBA" id="ARBA00022723"/>
    </source>
</evidence>
<dbReference type="InterPro" id="IPR017941">
    <property type="entry name" value="Rieske_2Fe-2S"/>
</dbReference>
<dbReference type="PROSITE" id="PS51296">
    <property type="entry name" value="RIESKE"/>
    <property type="match status" value="1"/>
</dbReference>
<dbReference type="InterPro" id="IPR036922">
    <property type="entry name" value="Rieske_2Fe-2S_sf"/>
</dbReference>
<evidence type="ECO:0000256" key="4">
    <source>
        <dbReference type="ARBA" id="ARBA00023004"/>
    </source>
</evidence>
<dbReference type="GO" id="GO:0046872">
    <property type="term" value="F:metal ion binding"/>
    <property type="evidence" value="ECO:0007669"/>
    <property type="project" value="UniProtKB-KW"/>
</dbReference>
<accession>A0A0B4CI31</accession>
<feature type="domain" description="Rieske" evidence="7">
    <location>
        <begin position="35"/>
        <end position="146"/>
    </location>
</feature>
<dbReference type="PANTHER" id="PTHR21266">
    <property type="entry name" value="IRON-SULFUR DOMAIN CONTAINING PROTEIN"/>
    <property type="match status" value="1"/>
</dbReference>
<dbReference type="RefSeq" id="WP_039244039.1">
    <property type="nucleotide sequence ID" value="NZ_JWSY01000003.1"/>
</dbReference>
<dbReference type="PANTHER" id="PTHR21266:SF60">
    <property type="entry name" value="3-KETOSTEROID-9-ALPHA-MONOOXYGENASE, OXYGENASE COMPONENT"/>
    <property type="match status" value="1"/>
</dbReference>